<dbReference type="PROSITE" id="PS50110">
    <property type="entry name" value="RESPONSE_REGULATORY"/>
    <property type="match status" value="1"/>
</dbReference>
<evidence type="ECO:0000256" key="1">
    <source>
        <dbReference type="PROSITE-ProRule" id="PRU00169"/>
    </source>
</evidence>
<dbReference type="GO" id="GO:0003677">
    <property type="term" value="F:DNA binding"/>
    <property type="evidence" value="ECO:0007669"/>
    <property type="project" value="UniProtKB-KW"/>
</dbReference>
<feature type="modified residue" description="4-aspartylphosphate" evidence="1">
    <location>
        <position position="54"/>
    </location>
</feature>
<dbReference type="Pfam" id="PF04397">
    <property type="entry name" value="LytTR"/>
    <property type="match status" value="1"/>
</dbReference>
<dbReference type="Pfam" id="PF00072">
    <property type="entry name" value="Response_reg"/>
    <property type="match status" value="1"/>
</dbReference>
<dbReference type="Gene3D" id="3.40.50.2300">
    <property type="match status" value="1"/>
</dbReference>
<organism evidence="4 5">
    <name type="scientific">Imperialibacter roseus</name>
    <dbReference type="NCBI Taxonomy" id="1324217"/>
    <lineage>
        <taxon>Bacteria</taxon>
        <taxon>Pseudomonadati</taxon>
        <taxon>Bacteroidota</taxon>
        <taxon>Cytophagia</taxon>
        <taxon>Cytophagales</taxon>
        <taxon>Flammeovirgaceae</taxon>
        <taxon>Imperialibacter</taxon>
    </lineage>
</organism>
<dbReference type="SUPFAM" id="SSF52172">
    <property type="entry name" value="CheY-like"/>
    <property type="match status" value="1"/>
</dbReference>
<dbReference type="InterPro" id="IPR007492">
    <property type="entry name" value="LytTR_DNA-bd_dom"/>
</dbReference>
<dbReference type="Proteomes" id="UP001302349">
    <property type="component" value="Chromosome"/>
</dbReference>
<dbReference type="RefSeq" id="WP_317488534.1">
    <property type="nucleotide sequence ID" value="NZ_CP136051.1"/>
</dbReference>
<name>A0ABZ0IL82_9BACT</name>
<keyword evidence="5" id="KW-1185">Reference proteome</keyword>
<reference evidence="4 5" key="1">
    <citation type="journal article" date="2023" name="Microbiol. Resour. Announc.">
        <title>Complete Genome Sequence of Imperialibacter roseus strain P4T.</title>
        <authorList>
            <person name="Tizabi D.R."/>
            <person name="Bachvaroff T."/>
            <person name="Hill R.T."/>
        </authorList>
    </citation>
    <scope>NUCLEOTIDE SEQUENCE [LARGE SCALE GENOMIC DNA]</scope>
    <source>
        <strain evidence="4 5">P4T</strain>
    </source>
</reference>
<keyword evidence="1" id="KW-0597">Phosphoprotein</keyword>
<dbReference type="Gene3D" id="2.40.50.1020">
    <property type="entry name" value="LytTr DNA-binding domain"/>
    <property type="match status" value="1"/>
</dbReference>
<feature type="domain" description="HTH LytTR-type" evidence="3">
    <location>
        <begin position="143"/>
        <end position="246"/>
    </location>
</feature>
<dbReference type="EMBL" id="CP136051">
    <property type="protein sequence ID" value="WOK05779.1"/>
    <property type="molecule type" value="Genomic_DNA"/>
</dbReference>
<accession>A0ABZ0IL82</accession>
<evidence type="ECO:0000259" key="2">
    <source>
        <dbReference type="PROSITE" id="PS50110"/>
    </source>
</evidence>
<dbReference type="PROSITE" id="PS50930">
    <property type="entry name" value="HTH_LYTTR"/>
    <property type="match status" value="1"/>
</dbReference>
<evidence type="ECO:0000313" key="5">
    <source>
        <dbReference type="Proteomes" id="UP001302349"/>
    </source>
</evidence>
<evidence type="ECO:0000259" key="3">
    <source>
        <dbReference type="PROSITE" id="PS50930"/>
    </source>
</evidence>
<dbReference type="PANTHER" id="PTHR37299">
    <property type="entry name" value="TRANSCRIPTIONAL REGULATOR-RELATED"/>
    <property type="match status" value="1"/>
</dbReference>
<evidence type="ECO:0000313" key="4">
    <source>
        <dbReference type="EMBL" id="WOK05779.1"/>
    </source>
</evidence>
<dbReference type="InterPro" id="IPR001789">
    <property type="entry name" value="Sig_transdc_resp-reg_receiver"/>
</dbReference>
<dbReference type="InterPro" id="IPR011006">
    <property type="entry name" value="CheY-like_superfamily"/>
</dbReference>
<feature type="domain" description="Response regulatory" evidence="2">
    <location>
        <begin position="2"/>
        <end position="115"/>
    </location>
</feature>
<dbReference type="SMART" id="SM00448">
    <property type="entry name" value="REC"/>
    <property type="match status" value="1"/>
</dbReference>
<gene>
    <name evidence="4" type="ORF">RT717_22145</name>
</gene>
<sequence>MEAIIVDDEAPLREALKALLKVSHPDIQIAGEADSVSTGFQVISSKKPDLVFLDVEINEGTAFDLLSKFETIDFKIIFVTAHNEYAIRAFKFSAVDYLLKPVDPGELNFAVSKARESLKAHFDKLSLKLLLESSRDERLPKRVLLKDHDSIHLIETDEIVRCEAEGNYTKFYLANGKFLLISKTLKDFDSLFSSNQFFRAHQSHLVNLKFFLRLDKADGGSIVLKDGTTLPVATRKKEHLMEKLAAYTK</sequence>
<dbReference type="SMART" id="SM00850">
    <property type="entry name" value="LytTR"/>
    <property type="match status" value="1"/>
</dbReference>
<proteinExistence type="predicted"/>
<protein>
    <submittedName>
        <fullName evidence="4">LytTR family DNA-binding domain-containing protein</fullName>
    </submittedName>
</protein>
<dbReference type="PANTHER" id="PTHR37299:SF1">
    <property type="entry name" value="STAGE 0 SPORULATION PROTEIN A HOMOLOG"/>
    <property type="match status" value="1"/>
</dbReference>
<dbReference type="InterPro" id="IPR046947">
    <property type="entry name" value="LytR-like"/>
</dbReference>
<keyword evidence="4" id="KW-0238">DNA-binding</keyword>